<protein>
    <submittedName>
        <fullName evidence="2">Sporulation protein YqfD</fullName>
    </submittedName>
</protein>
<keyword evidence="1" id="KW-0472">Membrane</keyword>
<dbReference type="EMBL" id="DWWL01000015">
    <property type="protein sequence ID" value="HJC46989.1"/>
    <property type="molecule type" value="Genomic_DNA"/>
</dbReference>
<comment type="caution">
    <text evidence="2">The sequence shown here is derived from an EMBL/GenBank/DDBJ whole genome shotgun (WGS) entry which is preliminary data.</text>
</comment>
<organism evidence="2 3">
    <name type="scientific">Candidatus Lachnoclostridium pullistercoris</name>
    <dbReference type="NCBI Taxonomy" id="2838632"/>
    <lineage>
        <taxon>Bacteria</taxon>
        <taxon>Bacillati</taxon>
        <taxon>Bacillota</taxon>
        <taxon>Clostridia</taxon>
        <taxon>Lachnospirales</taxon>
        <taxon>Lachnospiraceae</taxon>
    </lineage>
</organism>
<reference evidence="2" key="2">
    <citation type="submission" date="2021-04" db="EMBL/GenBank/DDBJ databases">
        <authorList>
            <person name="Gilroy R."/>
        </authorList>
    </citation>
    <scope>NUCLEOTIDE SEQUENCE</scope>
    <source>
        <strain evidence="2">CHK183-5548</strain>
    </source>
</reference>
<proteinExistence type="predicted"/>
<dbReference type="AlphaFoldDB" id="A0A9D2PD10"/>
<evidence type="ECO:0000313" key="3">
    <source>
        <dbReference type="Proteomes" id="UP000823883"/>
    </source>
</evidence>
<keyword evidence="1" id="KW-0812">Transmembrane</keyword>
<evidence type="ECO:0000256" key="1">
    <source>
        <dbReference type="SAM" id="Phobius"/>
    </source>
</evidence>
<gene>
    <name evidence="2" type="ORF">IAA04_02935</name>
</gene>
<dbReference type="Pfam" id="PF06898">
    <property type="entry name" value="YqfD"/>
    <property type="match status" value="1"/>
</dbReference>
<feature type="transmembrane region" description="Helical" evidence="1">
    <location>
        <begin position="89"/>
        <end position="109"/>
    </location>
</feature>
<reference evidence="2" key="1">
    <citation type="journal article" date="2021" name="PeerJ">
        <title>Extensive microbial diversity within the chicken gut microbiome revealed by metagenomics and culture.</title>
        <authorList>
            <person name="Gilroy R."/>
            <person name="Ravi A."/>
            <person name="Getino M."/>
            <person name="Pursley I."/>
            <person name="Horton D.L."/>
            <person name="Alikhan N.F."/>
            <person name="Baker D."/>
            <person name="Gharbi K."/>
            <person name="Hall N."/>
            <person name="Watson M."/>
            <person name="Adriaenssens E.M."/>
            <person name="Foster-Nyarko E."/>
            <person name="Jarju S."/>
            <person name="Secka A."/>
            <person name="Antonio M."/>
            <person name="Oren A."/>
            <person name="Chaudhuri R.R."/>
            <person name="La Ragione R."/>
            <person name="Hildebrand F."/>
            <person name="Pallen M.J."/>
        </authorList>
    </citation>
    <scope>NUCLEOTIDE SEQUENCE</scope>
    <source>
        <strain evidence="2">CHK183-5548</strain>
    </source>
</reference>
<evidence type="ECO:0000313" key="2">
    <source>
        <dbReference type="EMBL" id="HJC46989.1"/>
    </source>
</evidence>
<dbReference type="Proteomes" id="UP000823883">
    <property type="component" value="Unassembled WGS sequence"/>
</dbReference>
<keyword evidence="1" id="KW-1133">Transmembrane helix</keyword>
<accession>A0A9D2PD10</accession>
<dbReference type="InterPro" id="IPR010690">
    <property type="entry name" value="YqfD"/>
</dbReference>
<name>A0A9D2PD10_9FIRM</name>
<sequence length="411" mass="46962">MDRRLARWWGGYVRVRLKGLDRERFLNLCRSRGIELWDLRVTGEDCEGFMTVSGFFSSREPQKKSGIRLSVRKRFGLPFFLRRNRKRKAFFAGLFVCFLLLFGLSLFVWDIQVEGNRRYTADTLIRYLDQMDIRCGMRKSRVDCDRLEDCLRSDFPEITWVSARVSGTRLLIQLKENEAVLEVPVPDTAPRDLVADRDGVITDMIVRSGTPQVSVGETVTAGQVLISGIVPVTDDGGEVVAEHLVRADGDITVRREETYKREYSGLKTEEVLTGRTRFGMFLRAGNISLRLYSPPSGTGSWRTSSEERQLSLTENFFLPVWWGWIRGEEYVSYERPYTDEEKEAAREQTAAEFAENLERKGVQIERNDARIVENGSGFQIEGSAVLKEPVGAGRSIVRSEIPAVEENDRTE</sequence>